<dbReference type="EMBL" id="JAHYIQ010000021">
    <property type="protein sequence ID" value="KAK1123102.1"/>
    <property type="molecule type" value="Genomic_DNA"/>
</dbReference>
<keyword evidence="1" id="KW-0175">Coiled coil</keyword>
<protein>
    <recommendedName>
        <fullName evidence="3">WW domain-containing protein</fullName>
    </recommendedName>
</protein>
<dbReference type="Gene3D" id="3.30.1470.10">
    <property type="entry name" value="Photosystem I PsaD, reaction center subunit II"/>
    <property type="match status" value="1"/>
</dbReference>
<dbReference type="SMART" id="SM00456">
    <property type="entry name" value="WW"/>
    <property type="match status" value="1"/>
</dbReference>
<evidence type="ECO:0000256" key="2">
    <source>
        <dbReference type="SAM" id="MobiDB-lite"/>
    </source>
</evidence>
<feature type="compositionally biased region" description="Polar residues" evidence="2">
    <location>
        <begin position="418"/>
        <end position="429"/>
    </location>
</feature>
<accession>A0AA40FPQ7</accession>
<name>A0AA40FPQ7_9HYME</name>
<gene>
    <name evidence="4" type="ORF">K0M31_008735</name>
</gene>
<proteinExistence type="predicted"/>
<dbReference type="PANTHER" id="PTHR21715:SF0">
    <property type="entry name" value="RH04127P"/>
    <property type="match status" value="1"/>
</dbReference>
<feature type="compositionally biased region" description="Polar residues" evidence="2">
    <location>
        <begin position="958"/>
        <end position="974"/>
    </location>
</feature>
<dbReference type="SUPFAM" id="SSF51045">
    <property type="entry name" value="WW domain"/>
    <property type="match status" value="1"/>
</dbReference>
<feature type="region of interest" description="Disordered" evidence="2">
    <location>
        <begin position="299"/>
        <end position="387"/>
    </location>
</feature>
<feature type="region of interest" description="Disordered" evidence="2">
    <location>
        <begin position="534"/>
        <end position="661"/>
    </location>
</feature>
<comment type="caution">
    <text evidence="4">The sequence shown here is derived from an EMBL/GenBank/DDBJ whole genome shotgun (WGS) entry which is preliminary data.</text>
</comment>
<feature type="region of interest" description="Disordered" evidence="2">
    <location>
        <begin position="100"/>
        <end position="201"/>
    </location>
</feature>
<dbReference type="Proteomes" id="UP001177670">
    <property type="component" value="Unassembled WGS sequence"/>
</dbReference>
<dbReference type="InterPro" id="IPR036020">
    <property type="entry name" value="WW_dom_sf"/>
</dbReference>
<evidence type="ECO:0000313" key="5">
    <source>
        <dbReference type="Proteomes" id="UP001177670"/>
    </source>
</evidence>
<feature type="compositionally biased region" description="Basic and acidic residues" evidence="2">
    <location>
        <begin position="167"/>
        <end position="195"/>
    </location>
</feature>
<dbReference type="InterPro" id="IPR053233">
    <property type="entry name" value="ABRA-related"/>
</dbReference>
<feature type="region of interest" description="Disordered" evidence="2">
    <location>
        <begin position="929"/>
        <end position="1048"/>
    </location>
</feature>
<dbReference type="PROSITE" id="PS50020">
    <property type="entry name" value="WW_DOMAIN_2"/>
    <property type="match status" value="1"/>
</dbReference>
<dbReference type="InterPro" id="IPR001202">
    <property type="entry name" value="WW_dom"/>
</dbReference>
<feature type="compositionally biased region" description="Basic and acidic residues" evidence="2">
    <location>
        <begin position="299"/>
        <end position="308"/>
    </location>
</feature>
<dbReference type="PANTHER" id="PTHR21715">
    <property type="entry name" value="RH04127P"/>
    <property type="match status" value="1"/>
</dbReference>
<dbReference type="CDD" id="cd00201">
    <property type="entry name" value="WW"/>
    <property type="match status" value="1"/>
</dbReference>
<feature type="compositionally biased region" description="Basic and acidic residues" evidence="2">
    <location>
        <begin position="541"/>
        <end position="558"/>
    </location>
</feature>
<feature type="compositionally biased region" description="Basic and acidic residues" evidence="2">
    <location>
        <begin position="939"/>
        <end position="955"/>
    </location>
</feature>
<feature type="domain" description="WW" evidence="3">
    <location>
        <begin position="55"/>
        <end position="89"/>
    </location>
</feature>
<evidence type="ECO:0000259" key="3">
    <source>
        <dbReference type="PROSITE" id="PS50020"/>
    </source>
</evidence>
<dbReference type="Pfam" id="PF00397">
    <property type="entry name" value="WW"/>
    <property type="match status" value="1"/>
</dbReference>
<feature type="compositionally biased region" description="Basic and acidic residues" evidence="2">
    <location>
        <begin position="117"/>
        <end position="134"/>
    </location>
</feature>
<feature type="compositionally biased region" description="Polar residues" evidence="2">
    <location>
        <begin position="996"/>
        <end position="1015"/>
    </location>
</feature>
<feature type="compositionally biased region" description="Basic and acidic residues" evidence="2">
    <location>
        <begin position="569"/>
        <end position="583"/>
    </location>
</feature>
<feature type="compositionally biased region" description="Basic and acidic residues" evidence="2">
    <location>
        <begin position="362"/>
        <end position="372"/>
    </location>
</feature>
<organism evidence="4 5">
    <name type="scientific">Melipona bicolor</name>
    <dbReference type="NCBI Taxonomy" id="60889"/>
    <lineage>
        <taxon>Eukaryota</taxon>
        <taxon>Metazoa</taxon>
        <taxon>Ecdysozoa</taxon>
        <taxon>Arthropoda</taxon>
        <taxon>Hexapoda</taxon>
        <taxon>Insecta</taxon>
        <taxon>Pterygota</taxon>
        <taxon>Neoptera</taxon>
        <taxon>Endopterygota</taxon>
        <taxon>Hymenoptera</taxon>
        <taxon>Apocrita</taxon>
        <taxon>Aculeata</taxon>
        <taxon>Apoidea</taxon>
        <taxon>Anthophila</taxon>
        <taxon>Apidae</taxon>
        <taxon>Melipona</taxon>
    </lineage>
</organism>
<feature type="region of interest" description="Disordered" evidence="2">
    <location>
        <begin position="491"/>
        <end position="511"/>
    </location>
</feature>
<evidence type="ECO:0000313" key="4">
    <source>
        <dbReference type="EMBL" id="KAK1123102.1"/>
    </source>
</evidence>
<feature type="coiled-coil region" evidence="1">
    <location>
        <begin position="892"/>
        <end position="926"/>
    </location>
</feature>
<feature type="region of interest" description="Disordered" evidence="2">
    <location>
        <begin position="400"/>
        <end position="466"/>
    </location>
</feature>
<feature type="compositionally biased region" description="Polar residues" evidence="2">
    <location>
        <begin position="1024"/>
        <end position="1040"/>
    </location>
</feature>
<feature type="compositionally biased region" description="Basic and acidic residues" evidence="2">
    <location>
        <begin position="331"/>
        <end position="348"/>
    </location>
</feature>
<feature type="compositionally biased region" description="Polar residues" evidence="2">
    <location>
        <begin position="141"/>
        <end position="152"/>
    </location>
</feature>
<feature type="compositionally biased region" description="Basic and acidic residues" evidence="2">
    <location>
        <begin position="633"/>
        <end position="661"/>
    </location>
</feature>
<reference evidence="4" key="1">
    <citation type="submission" date="2021-10" db="EMBL/GenBank/DDBJ databases">
        <title>Melipona bicolor Genome sequencing and assembly.</title>
        <authorList>
            <person name="Araujo N.S."/>
            <person name="Arias M.C."/>
        </authorList>
    </citation>
    <scope>NUCLEOTIDE SEQUENCE</scope>
    <source>
        <strain evidence="4">USP_2M_L1-L4_2017</strain>
        <tissue evidence="4">Whole body</tissue>
    </source>
</reference>
<feature type="compositionally biased region" description="Acidic residues" evidence="2">
    <location>
        <begin position="406"/>
        <end position="416"/>
    </location>
</feature>
<dbReference type="PROSITE" id="PS01159">
    <property type="entry name" value="WW_DOMAIN_1"/>
    <property type="match status" value="1"/>
</dbReference>
<feature type="compositionally biased region" description="Basic and acidic residues" evidence="2">
    <location>
        <begin position="590"/>
        <end position="622"/>
    </location>
</feature>
<keyword evidence="5" id="KW-1185">Reference proteome</keyword>
<sequence length="1429" mass="164728">MSISQESAATIVCKEIFDGASNPSDEEVLEYARRLGIDPDTEPHLLTLAREGLMAALPKGWLPCFHETSGAWYYYQASTGITTWQHPLDAVYKEMVEQARAGNARPPGNPRQISVEEDSKTTAKDLESHEEATLPKEASSTKEASVKQSVKTNPPPTRIPTKLTPLKKLEKTDGARKKDLTGQEKQQSKRDESKIDNPLATNRAARDYTNLRFQDPKFYECPKLLETVVSSTAAVDDTTTSATTPKQEIDLKEVLKRSESLSPRHEKDWEQLSSRFSSEENIIDIDKLSVTALARSEKSEKFDKEKHPSQFGQQKELTLSGGGTMFLKSNRSRDTTPSHEGAKLDDFRTMLIPDESSNVGGDKLKSILREKQSEDDDRPVDEERKSVRFDIEKELDIRFTYSRSEDDSESESEEQEVQILSNQDVDWTPSSQKSSSQRFSEESREESEDKDDGSVKKSPSMEKIVGKRFVVRNVPENEHRKRFVLQNVSEKEHRVQMTRDSLSGESLSRESSLDYTYTNKFTKIKNIDLVSKSETTEFSDSEVRRKCKSKVDFPRNEQTDDDDTSDVPRVYRELDHAEKERSETAAGKLEQSRNSKSETTDHSDSDARRKSKSKVDFSRNEQTDDDDTSDFPRLCREADEKQEQSKDLEEAKTKLSQEHQREIEALRKEYEDKLEQTKREFEENFAEQKKQLEKNLSDKLEDLRRKMVEKEEREIQKLIAEMDEAKLENLRKVKTELEICYEKERQEILANLKTELDERKGELLELRNQEIGKLENEHERDLDEEKLAKLSEIKLTKQHSARIKAMKMELDKEFDEVRSQLRVQQRENISKITEKHEKRLVEILRDFRVNEDRTRKMYKQRMEEIRADFSREAEKEAKKQTGRAIHQESIEFEKMRCEKRLLQDKYMALKEKYMKLKKEVRLAIERRSKRKEGYTTASETERSTSTRTRTDRTESSEQNNPLRNAHSSSATTNSKAHETQTTTSEQSEKLHDPNEPNAQKANSGFQKSAATSNAKNVRFHSDDTSVASETNANTTTTQKNISKKVTTAAKPTAATGNNINNNNNNLENPVENIRKQLEKLEDLGDQLPSNETAYTLRYPFQDKAPVNASSELEFFRHRIHVERDSVKRAREALRHQENVFQGRQRAWKQRSVRASLEQLIQEERELSDMEVNLHRTKSLLGEKVIHLRHLEQSLERVVNAKTIENDASAAKNEELTLSDMSSVSSGISSTDLATDTFIDKPDHYQESTEIIANLENLNSEIREIWGVLNKRQDTNVPPPPTLMYSYLRWLRFHHLTAESNNIQGTFDTPNIQSNILSQLTVTQPPTPNTQNIIAQYGPNSGFTTSVCTVEKNPSNLMERTWNLRDWLRQTCVESKDQSRSNDTIKNGPQSIEKFGSKRHTLGDSGTRFVDVDSMYLHVFLNQFKKTCFR</sequence>
<evidence type="ECO:0000256" key="1">
    <source>
        <dbReference type="SAM" id="Coils"/>
    </source>
</evidence>